<reference evidence="2" key="1">
    <citation type="journal article" date="2023" name="Nat. Plants">
        <title>Single-cell RNA sequencing provides a high-resolution roadmap for understanding the multicellular compartmentation of specialized metabolism.</title>
        <authorList>
            <person name="Sun S."/>
            <person name="Shen X."/>
            <person name="Li Y."/>
            <person name="Li Y."/>
            <person name="Wang S."/>
            <person name="Li R."/>
            <person name="Zhang H."/>
            <person name="Shen G."/>
            <person name="Guo B."/>
            <person name="Wei J."/>
            <person name="Xu J."/>
            <person name="St-Pierre B."/>
            <person name="Chen S."/>
            <person name="Sun C."/>
        </authorList>
    </citation>
    <scope>NUCLEOTIDE SEQUENCE [LARGE SCALE GENOMIC DNA]</scope>
</reference>
<protein>
    <submittedName>
        <fullName evidence="1">Uncharacterized protein</fullName>
    </submittedName>
</protein>
<keyword evidence="2" id="KW-1185">Reference proteome</keyword>
<name>A0ACB9ZP15_CATRO</name>
<gene>
    <name evidence="1" type="ORF">M9H77_34844</name>
</gene>
<comment type="caution">
    <text evidence="1">The sequence shown here is derived from an EMBL/GenBank/DDBJ whole genome shotgun (WGS) entry which is preliminary data.</text>
</comment>
<evidence type="ECO:0000313" key="1">
    <source>
        <dbReference type="EMBL" id="KAI5648839.1"/>
    </source>
</evidence>
<dbReference type="Proteomes" id="UP001060085">
    <property type="component" value="Linkage Group LG08"/>
</dbReference>
<dbReference type="EMBL" id="CM044708">
    <property type="protein sequence ID" value="KAI5648839.1"/>
    <property type="molecule type" value="Genomic_DNA"/>
</dbReference>
<evidence type="ECO:0000313" key="2">
    <source>
        <dbReference type="Proteomes" id="UP001060085"/>
    </source>
</evidence>
<proteinExistence type="predicted"/>
<sequence>MPVLFLHNPTPFLIKFKTLINPQSPPKSLRFLAHFRFFSSSSLSFSSGSCFTSVNHTKIVVNSATPMATATPKPPPTIDEGVGIAGKCWIKYRKESTKSLCTPFVVSLAAGDLNLDTFRHYISQDVYFLKAFAQAYELAEECADDDDAKIGINELRKSVVEELKMHDSFVQWCTQEWGIDATKETTPNPATVKYTEFLLATASGKVEGLKAPGKLATPFEKTKVAAYTLAAMTPCMRLYAFLGKEMLGLLDTSETSHPYKKWIDNYSSEDFQAAALQTEDLLDKLSVSLTGEELDIIEKLYHQAMKLEVDFFLAQPLAQKTIVPLLKELRETEDRLVIFSDFDLTCTVLDSSAILAEIAIITAPKPDQNQPENQIARMSSADLRNTWGVLSKQYTEEHEQCIENILLTKKADKFDYEGLCKALEQLSIFEKNANERVIESGVLKGLNLEDIKRAGEHLILQDGCTNFFQTIIKDENLSADIHVLSYCWCADLIRSALSSGGLDVLKIHANEFSYENSLSTGEIVKKVETPIDKIQAFSSILQNSRSNRRNLTVYIGDSVGDLLCLLNADVGVVLGSSSSLRRVGTHFGVSFIPLFPGVVDKQKKCSKEENSSSTWKGLSGILYTVSSWAEIHAFILGS</sequence>
<organism evidence="1 2">
    <name type="scientific">Catharanthus roseus</name>
    <name type="common">Madagascar periwinkle</name>
    <name type="synonym">Vinca rosea</name>
    <dbReference type="NCBI Taxonomy" id="4058"/>
    <lineage>
        <taxon>Eukaryota</taxon>
        <taxon>Viridiplantae</taxon>
        <taxon>Streptophyta</taxon>
        <taxon>Embryophyta</taxon>
        <taxon>Tracheophyta</taxon>
        <taxon>Spermatophyta</taxon>
        <taxon>Magnoliopsida</taxon>
        <taxon>eudicotyledons</taxon>
        <taxon>Gunneridae</taxon>
        <taxon>Pentapetalae</taxon>
        <taxon>asterids</taxon>
        <taxon>lamiids</taxon>
        <taxon>Gentianales</taxon>
        <taxon>Apocynaceae</taxon>
        <taxon>Rauvolfioideae</taxon>
        <taxon>Vinceae</taxon>
        <taxon>Catharanthinae</taxon>
        <taxon>Catharanthus</taxon>
    </lineage>
</organism>
<accession>A0ACB9ZP15</accession>